<dbReference type="AlphaFoldDB" id="C0PTN8"/>
<name>C0PTN8_PICSI</name>
<reference evidence="1" key="1">
    <citation type="submission" date="2009-02" db="EMBL/GenBank/DDBJ databases">
        <title>Full length sequence-verified cDNA sequences from Sitka spruce (Picea sitchensis).</title>
        <authorList>
            <person name="Reid K.E."/>
            <person name="Liao N."/>
            <person name="Ralph S."/>
            <person name="Kolosova N."/>
            <person name="Oddy C."/>
            <person name="Moore R."/>
            <person name="Mayo M."/>
            <person name="Wagner S."/>
            <person name="King J."/>
            <person name="Yanchuk A."/>
            <person name="Holt R."/>
            <person name="Jones S."/>
            <person name="Marra M."/>
            <person name="Ritland C.E."/>
            <person name="Ritland K."/>
            <person name="Bohlmann J."/>
        </authorList>
    </citation>
    <scope>NUCLEOTIDE SEQUENCE</scope>
    <source>
        <tissue evidence="1">Buds collected with no treatment. Collection October 2007</tissue>
    </source>
</reference>
<proteinExistence type="evidence at transcript level"/>
<organism evidence="1">
    <name type="scientific">Picea sitchensis</name>
    <name type="common">Sitka spruce</name>
    <name type="synonym">Pinus sitchensis</name>
    <dbReference type="NCBI Taxonomy" id="3332"/>
    <lineage>
        <taxon>Eukaryota</taxon>
        <taxon>Viridiplantae</taxon>
        <taxon>Streptophyta</taxon>
        <taxon>Embryophyta</taxon>
        <taxon>Tracheophyta</taxon>
        <taxon>Spermatophyta</taxon>
        <taxon>Pinopsida</taxon>
        <taxon>Pinidae</taxon>
        <taxon>Conifers I</taxon>
        <taxon>Pinales</taxon>
        <taxon>Pinaceae</taxon>
        <taxon>Picea</taxon>
    </lineage>
</organism>
<accession>C0PTN8</accession>
<evidence type="ECO:0000313" key="1">
    <source>
        <dbReference type="EMBL" id="ACN41178.1"/>
    </source>
</evidence>
<protein>
    <submittedName>
        <fullName evidence="1">Uncharacterized protein</fullName>
    </submittedName>
</protein>
<sequence>MLSLSVVRSLVLRDEAAEQVSSIAHSSSLLHLSKQLPKWRRIHGNKVTRNNSFPYLVFVPTEEVMKDQLRLAAIARDLGMEFCGDLINFRLIYSWPAIAMAGHESVSLPFPHLTDARLQQLHDFAKLSRGLFRVESLPLRSGNSKRDPCPRRGSLGVRVSKESVEGMDKFTRVMAGAGWSVFKIKTMEEMYVYRKVDFKLRLQWDGSNPGPSPAFRARELRLPELDLTSAPIETLEYILLMTDDLFYLNHKPPITSSRRRSGFPAYKMKP</sequence>
<dbReference type="EMBL" id="BT071729">
    <property type="protein sequence ID" value="ACN41178.1"/>
    <property type="molecule type" value="mRNA"/>
</dbReference>